<dbReference type="AlphaFoldDB" id="A0A919AI94"/>
<dbReference type="SUPFAM" id="SSF46785">
    <property type="entry name" value="Winged helix' DNA-binding domain"/>
    <property type="match status" value="1"/>
</dbReference>
<accession>A0A919AI94</accession>
<organism evidence="1 2">
    <name type="scientific">Streptomyces spiralis</name>
    <dbReference type="NCBI Taxonomy" id="66376"/>
    <lineage>
        <taxon>Bacteria</taxon>
        <taxon>Bacillati</taxon>
        <taxon>Actinomycetota</taxon>
        <taxon>Actinomycetes</taxon>
        <taxon>Kitasatosporales</taxon>
        <taxon>Streptomycetaceae</taxon>
        <taxon>Streptomyces</taxon>
    </lineage>
</organism>
<dbReference type="InterPro" id="IPR036390">
    <property type="entry name" value="WH_DNA-bd_sf"/>
</dbReference>
<dbReference type="InterPro" id="IPR036388">
    <property type="entry name" value="WH-like_DNA-bd_sf"/>
</dbReference>
<proteinExistence type="predicted"/>
<dbReference type="Proteomes" id="UP000641386">
    <property type="component" value="Unassembled WGS sequence"/>
</dbReference>
<evidence type="ECO:0000313" key="1">
    <source>
        <dbReference type="EMBL" id="GHF08721.1"/>
    </source>
</evidence>
<gene>
    <name evidence="1" type="ORF">GCM10014715_75720</name>
</gene>
<evidence type="ECO:0000313" key="2">
    <source>
        <dbReference type="Proteomes" id="UP000641386"/>
    </source>
</evidence>
<reference evidence="1" key="2">
    <citation type="submission" date="2020-09" db="EMBL/GenBank/DDBJ databases">
        <authorList>
            <person name="Sun Q."/>
            <person name="Ohkuma M."/>
        </authorList>
    </citation>
    <scope>NUCLEOTIDE SEQUENCE</scope>
    <source>
        <strain evidence="1">JCM 3302</strain>
    </source>
</reference>
<dbReference type="Gene3D" id="1.10.10.10">
    <property type="entry name" value="Winged helix-like DNA-binding domain superfamily/Winged helix DNA-binding domain"/>
    <property type="match status" value="1"/>
</dbReference>
<evidence type="ECO:0008006" key="3">
    <source>
        <dbReference type="Google" id="ProtNLM"/>
    </source>
</evidence>
<protein>
    <recommendedName>
        <fullName evidence="3">MarR family transcriptional regulator</fullName>
    </recommendedName>
</protein>
<keyword evidence="2" id="KW-1185">Reference proteome</keyword>
<reference evidence="1" key="1">
    <citation type="journal article" date="2014" name="Int. J. Syst. Evol. Microbiol.">
        <title>Complete genome sequence of Corynebacterium casei LMG S-19264T (=DSM 44701T), isolated from a smear-ripened cheese.</title>
        <authorList>
            <consortium name="US DOE Joint Genome Institute (JGI-PGF)"/>
            <person name="Walter F."/>
            <person name="Albersmeier A."/>
            <person name="Kalinowski J."/>
            <person name="Ruckert C."/>
        </authorList>
    </citation>
    <scope>NUCLEOTIDE SEQUENCE</scope>
    <source>
        <strain evidence="1">JCM 3302</strain>
    </source>
</reference>
<sequence length="155" mass="16134">MTTTSRATAPAPAPAMDSRLIGVAHYAARGVLEKVLSRYHVTFQEMVTLRPVATAGGPVEHDRLVGRTVAALKADEAAVRDVIGQLIAKGLLAAEGPRLRITDAGRTFYAGASAETAEIAARIYADIPAEDLAAAARVLTTVTERADAELAALAS</sequence>
<dbReference type="EMBL" id="BNBC01000054">
    <property type="protein sequence ID" value="GHF08721.1"/>
    <property type="molecule type" value="Genomic_DNA"/>
</dbReference>
<comment type="caution">
    <text evidence="1">The sequence shown here is derived from an EMBL/GenBank/DDBJ whole genome shotgun (WGS) entry which is preliminary data.</text>
</comment>
<name>A0A919AI94_9ACTN</name>
<dbReference type="RefSeq" id="WP_189907344.1">
    <property type="nucleotide sequence ID" value="NZ_BNBC01000054.1"/>
</dbReference>